<reference evidence="2 3" key="1">
    <citation type="submission" date="2016-07" db="EMBL/GenBank/DDBJ databases">
        <title>Draft genome of Streptomyces diastatochromogenes.</title>
        <authorList>
            <person name="Podduturi R."/>
            <person name="Lukassen M.B."/>
            <person name="Clausen N."/>
            <person name="Nielsen J.L."/>
            <person name="Jorgensen N.O."/>
        </authorList>
    </citation>
    <scope>NUCLEOTIDE SEQUENCE [LARGE SCALE GENOMIC DNA]</scope>
    <source>
        <strain evidence="2 3">DSM 40608</strain>
    </source>
</reference>
<evidence type="ECO:0000313" key="2">
    <source>
        <dbReference type="EMBL" id="OXY94126.1"/>
    </source>
</evidence>
<dbReference type="OrthoDB" id="4307321at2"/>
<dbReference type="AlphaFoldDB" id="A0A233SEP1"/>
<evidence type="ECO:0000313" key="3">
    <source>
        <dbReference type="Proteomes" id="UP000215483"/>
    </source>
</evidence>
<keyword evidence="1" id="KW-0812">Transmembrane</keyword>
<comment type="caution">
    <text evidence="2">The sequence shown here is derived from an EMBL/GenBank/DDBJ whole genome shotgun (WGS) entry which is preliminary data.</text>
</comment>
<proteinExistence type="predicted"/>
<sequence>MILPRVKAAKAVNLGVIFLLELGVVLSPWYWAYESGSDSGPLLALFGATALGWVWGLFGSPRARFKLHGVPRVAFEALWFGAGAAMLYAAGAHAWAVAFALVCLAAKSLAYAWNQ</sequence>
<evidence type="ECO:0000256" key="1">
    <source>
        <dbReference type="SAM" id="Phobius"/>
    </source>
</evidence>
<keyword evidence="3" id="KW-1185">Reference proteome</keyword>
<feature type="transmembrane region" description="Helical" evidence="1">
    <location>
        <begin position="12"/>
        <end position="33"/>
    </location>
</feature>
<organism evidence="2 3">
    <name type="scientific">Streptomyces diastatochromogenes</name>
    <dbReference type="NCBI Taxonomy" id="42236"/>
    <lineage>
        <taxon>Bacteria</taxon>
        <taxon>Bacillati</taxon>
        <taxon>Actinomycetota</taxon>
        <taxon>Actinomycetes</taxon>
        <taxon>Kitasatosporales</taxon>
        <taxon>Streptomycetaceae</taxon>
        <taxon>Streptomyces</taxon>
    </lineage>
</organism>
<keyword evidence="1" id="KW-0472">Membrane</keyword>
<evidence type="ECO:0008006" key="4">
    <source>
        <dbReference type="Google" id="ProtNLM"/>
    </source>
</evidence>
<dbReference type="InterPro" id="IPR021214">
    <property type="entry name" value="DUF2568"/>
</dbReference>
<dbReference type="EMBL" id="MCGQ01000016">
    <property type="protein sequence ID" value="OXY94126.1"/>
    <property type="molecule type" value="Genomic_DNA"/>
</dbReference>
<dbReference type="Pfam" id="PF10823">
    <property type="entry name" value="DUF2568"/>
    <property type="match status" value="1"/>
</dbReference>
<accession>A0A233SEP1</accession>
<dbReference type="Proteomes" id="UP000215483">
    <property type="component" value="Unassembled WGS sequence"/>
</dbReference>
<gene>
    <name evidence="2" type="ORF">BEK98_19815</name>
</gene>
<protein>
    <recommendedName>
        <fullName evidence="4">DUF2568 domain-containing protein</fullName>
    </recommendedName>
</protein>
<feature type="transmembrane region" description="Helical" evidence="1">
    <location>
        <begin position="39"/>
        <end position="58"/>
    </location>
</feature>
<name>A0A233SEP1_STRDA</name>
<keyword evidence="1" id="KW-1133">Transmembrane helix</keyword>